<comment type="function">
    <text evidence="11 12">Key component of the proton channel; it plays a direct role in the translocation of protons across the membrane.</text>
</comment>
<evidence type="ECO:0000256" key="5">
    <source>
        <dbReference type="ARBA" id="ARBA00022692"/>
    </source>
</evidence>
<dbReference type="GO" id="GO:0046933">
    <property type="term" value="F:proton-transporting ATP synthase activity, rotational mechanism"/>
    <property type="evidence" value="ECO:0007669"/>
    <property type="project" value="UniProtKB-UniRule"/>
</dbReference>
<dbReference type="GO" id="GO:0045259">
    <property type="term" value="C:proton-transporting ATP synthase complex"/>
    <property type="evidence" value="ECO:0007669"/>
    <property type="project" value="UniProtKB-KW"/>
</dbReference>
<dbReference type="CDD" id="cd00310">
    <property type="entry name" value="ATP-synt_Fo_a_6"/>
    <property type="match status" value="1"/>
</dbReference>
<dbReference type="NCBIfam" id="TIGR01131">
    <property type="entry name" value="ATP_synt_6_or_A"/>
    <property type="match status" value="1"/>
</dbReference>
<keyword evidence="8 11" id="KW-0406">Ion transport</keyword>
<accession>A0A916VEC9</accession>
<dbReference type="AlphaFoldDB" id="A0A916VEC9"/>
<dbReference type="GO" id="GO:0005886">
    <property type="term" value="C:plasma membrane"/>
    <property type="evidence" value="ECO:0007669"/>
    <property type="project" value="UniProtKB-SubCell"/>
</dbReference>
<evidence type="ECO:0000256" key="10">
    <source>
        <dbReference type="ARBA" id="ARBA00023310"/>
    </source>
</evidence>
<evidence type="ECO:0000313" key="14">
    <source>
        <dbReference type="Proteomes" id="UP000613208"/>
    </source>
</evidence>
<dbReference type="PRINTS" id="PR00123">
    <property type="entry name" value="ATPASEA"/>
</dbReference>
<feature type="transmembrane region" description="Helical" evidence="11">
    <location>
        <begin position="210"/>
        <end position="237"/>
    </location>
</feature>
<name>A0A916VEC9_9FIRM</name>
<evidence type="ECO:0000256" key="1">
    <source>
        <dbReference type="ARBA" id="ARBA00004141"/>
    </source>
</evidence>
<keyword evidence="11" id="KW-1003">Cell membrane</keyword>
<feature type="transmembrane region" description="Helical" evidence="11">
    <location>
        <begin position="97"/>
        <end position="120"/>
    </location>
</feature>
<feature type="transmembrane region" description="Helical" evidence="11">
    <location>
        <begin position="126"/>
        <end position="145"/>
    </location>
</feature>
<dbReference type="PANTHER" id="PTHR42823:SF3">
    <property type="entry name" value="ATP SYNTHASE SUBUNIT A, CHLOROPLASTIC"/>
    <property type="match status" value="1"/>
</dbReference>
<dbReference type="InterPro" id="IPR045082">
    <property type="entry name" value="ATP_syn_F0_a_bact/chloroplast"/>
</dbReference>
<dbReference type="HAMAP" id="MF_01393">
    <property type="entry name" value="ATP_synth_a_bact"/>
    <property type="match status" value="1"/>
</dbReference>
<evidence type="ECO:0000256" key="2">
    <source>
        <dbReference type="ARBA" id="ARBA00006810"/>
    </source>
</evidence>
<feature type="transmembrane region" description="Helical" evidence="11">
    <location>
        <begin position="182"/>
        <end position="204"/>
    </location>
</feature>
<dbReference type="EMBL" id="BLYI01000075">
    <property type="protein sequence ID" value="GFO86770.1"/>
    <property type="molecule type" value="Genomic_DNA"/>
</dbReference>
<dbReference type="GO" id="GO:0042777">
    <property type="term" value="P:proton motive force-driven plasma membrane ATP synthesis"/>
    <property type="evidence" value="ECO:0007669"/>
    <property type="project" value="TreeGrafter"/>
</dbReference>
<keyword evidence="3 11" id="KW-0813">Transport</keyword>
<keyword evidence="4 11" id="KW-0138">CF(0)</keyword>
<dbReference type="Gene3D" id="1.20.120.220">
    <property type="entry name" value="ATP synthase, F0 complex, subunit A"/>
    <property type="match status" value="1"/>
</dbReference>
<comment type="subcellular location">
    <subcellularLocation>
        <location evidence="11 12">Cell membrane</location>
        <topology evidence="11 12">Multi-pass membrane protein</topology>
    </subcellularLocation>
    <subcellularLocation>
        <location evidence="1">Membrane</location>
        <topology evidence="1">Multi-pass membrane protein</topology>
    </subcellularLocation>
</comment>
<dbReference type="PROSITE" id="PS00449">
    <property type="entry name" value="ATPASE_A"/>
    <property type="match status" value="1"/>
</dbReference>
<keyword evidence="7 11" id="KW-1133">Transmembrane helix</keyword>
<evidence type="ECO:0000256" key="7">
    <source>
        <dbReference type="ARBA" id="ARBA00022989"/>
    </source>
</evidence>
<protein>
    <recommendedName>
        <fullName evidence="11 12">ATP synthase subunit a</fullName>
    </recommendedName>
    <alternativeName>
        <fullName evidence="11">ATP synthase F0 sector subunit a</fullName>
    </alternativeName>
    <alternativeName>
        <fullName evidence="11">F-ATPase subunit 6</fullName>
    </alternativeName>
</protein>
<keyword evidence="5 11" id="KW-0812">Transmembrane</keyword>
<comment type="caution">
    <text evidence="13">The sequence shown here is derived from an EMBL/GenBank/DDBJ whole genome shotgun (WGS) entry which is preliminary data.</text>
</comment>
<feature type="transmembrane region" description="Helical" evidence="11">
    <location>
        <begin position="34"/>
        <end position="57"/>
    </location>
</feature>
<sequence>MEMTGLPMIAAVSGSDVDFMVHGLIPLRFMGGQVWITTTHVTTLIVMIFILILAAAARKAILKGSEKPAGVQNFVEMLVETLDGLVQGSMGRHWRPFVNYIGAIMVFIFISNTSGLFGLRPPTADYGTTLALALITFVLIQFSAFKTKKLGVIKELFEPIPILFPINLIGEFATPLSMSLRLFGNIMAGTIMMALWYGLLPVFAKLGIPAFLHVYFDLFSGAIQTFVFAMLTMTFIADKRGV</sequence>
<evidence type="ECO:0000256" key="8">
    <source>
        <dbReference type="ARBA" id="ARBA00023065"/>
    </source>
</evidence>
<dbReference type="PANTHER" id="PTHR42823">
    <property type="entry name" value="ATP SYNTHASE SUBUNIT A, CHLOROPLASTIC"/>
    <property type="match status" value="1"/>
</dbReference>
<reference evidence="13" key="1">
    <citation type="submission" date="2020-06" db="EMBL/GenBank/DDBJ databases">
        <title>Characterization of fructooligosaccharide metabolism and fructooligosaccharide-degrading enzymes in human commensal butyrate producers.</title>
        <authorList>
            <person name="Tanno H."/>
            <person name="Fujii T."/>
            <person name="Hirano K."/>
            <person name="Maeno S."/>
            <person name="Tonozuka T."/>
            <person name="Sakamoto M."/>
            <person name="Ohkuma M."/>
            <person name="Tochio T."/>
            <person name="Endo A."/>
        </authorList>
    </citation>
    <scope>NUCLEOTIDE SEQUENCE</scope>
    <source>
        <strain evidence="13">JCM 17466</strain>
    </source>
</reference>
<evidence type="ECO:0000256" key="3">
    <source>
        <dbReference type="ARBA" id="ARBA00022448"/>
    </source>
</evidence>
<dbReference type="Pfam" id="PF00119">
    <property type="entry name" value="ATP-synt_A"/>
    <property type="match status" value="1"/>
</dbReference>
<keyword evidence="6 11" id="KW-0375">Hydrogen ion transport</keyword>
<dbReference type="RefSeq" id="WP_330597384.1">
    <property type="nucleotide sequence ID" value="NZ_BLYI01000075.1"/>
</dbReference>
<evidence type="ECO:0000256" key="11">
    <source>
        <dbReference type="HAMAP-Rule" id="MF_01393"/>
    </source>
</evidence>
<keyword evidence="14" id="KW-1185">Reference proteome</keyword>
<dbReference type="InterPro" id="IPR000568">
    <property type="entry name" value="ATP_synth_F0_asu"/>
</dbReference>
<comment type="similarity">
    <text evidence="2 11 12">Belongs to the ATPase A chain family.</text>
</comment>
<dbReference type="Proteomes" id="UP000613208">
    <property type="component" value="Unassembled WGS sequence"/>
</dbReference>
<dbReference type="InterPro" id="IPR023011">
    <property type="entry name" value="ATP_synth_F0_asu_AS"/>
</dbReference>
<keyword evidence="9 11" id="KW-0472">Membrane</keyword>
<evidence type="ECO:0000256" key="4">
    <source>
        <dbReference type="ARBA" id="ARBA00022547"/>
    </source>
</evidence>
<keyword evidence="10 11" id="KW-0066">ATP synthesis</keyword>
<gene>
    <name evidence="11" type="primary">atpB</name>
    <name evidence="13" type="ORF">ANBU17_31170</name>
</gene>
<evidence type="ECO:0000313" key="13">
    <source>
        <dbReference type="EMBL" id="GFO86770.1"/>
    </source>
</evidence>
<evidence type="ECO:0000256" key="9">
    <source>
        <dbReference type="ARBA" id="ARBA00023136"/>
    </source>
</evidence>
<organism evidence="13 14">
    <name type="scientific">Anaerostipes butyraticus</name>
    <dbReference type="NCBI Taxonomy" id="645466"/>
    <lineage>
        <taxon>Bacteria</taxon>
        <taxon>Bacillati</taxon>
        <taxon>Bacillota</taxon>
        <taxon>Clostridia</taxon>
        <taxon>Lachnospirales</taxon>
        <taxon>Lachnospiraceae</taxon>
        <taxon>Anaerostipes</taxon>
    </lineage>
</organism>
<dbReference type="SUPFAM" id="SSF81336">
    <property type="entry name" value="F1F0 ATP synthase subunit A"/>
    <property type="match status" value="1"/>
</dbReference>
<evidence type="ECO:0000256" key="6">
    <source>
        <dbReference type="ARBA" id="ARBA00022781"/>
    </source>
</evidence>
<dbReference type="InterPro" id="IPR035908">
    <property type="entry name" value="F0_ATP_A_sf"/>
</dbReference>
<proteinExistence type="inferred from homology"/>
<evidence type="ECO:0000256" key="12">
    <source>
        <dbReference type="RuleBase" id="RU000483"/>
    </source>
</evidence>